<dbReference type="AlphaFoldDB" id="A0A381R5S0"/>
<gene>
    <name evidence="1" type="ORF">METZ01_LOCUS39734</name>
</gene>
<proteinExistence type="predicted"/>
<dbReference type="EMBL" id="UINC01001704">
    <property type="protein sequence ID" value="SUZ86880.1"/>
    <property type="molecule type" value="Genomic_DNA"/>
</dbReference>
<protein>
    <submittedName>
        <fullName evidence="1">Uncharacterized protein</fullName>
    </submittedName>
</protein>
<accession>A0A381R5S0</accession>
<sequence length="24" mass="2814">MDETQIKTLLGELTDRFNSLRGYL</sequence>
<name>A0A381R5S0_9ZZZZ</name>
<organism evidence="1">
    <name type="scientific">marine metagenome</name>
    <dbReference type="NCBI Taxonomy" id="408172"/>
    <lineage>
        <taxon>unclassified sequences</taxon>
        <taxon>metagenomes</taxon>
        <taxon>ecological metagenomes</taxon>
    </lineage>
</organism>
<reference evidence="1" key="1">
    <citation type="submission" date="2018-05" db="EMBL/GenBank/DDBJ databases">
        <authorList>
            <person name="Lanie J.A."/>
            <person name="Ng W.-L."/>
            <person name="Kazmierczak K.M."/>
            <person name="Andrzejewski T.M."/>
            <person name="Davidsen T.M."/>
            <person name="Wayne K.J."/>
            <person name="Tettelin H."/>
            <person name="Glass J.I."/>
            <person name="Rusch D."/>
            <person name="Podicherti R."/>
            <person name="Tsui H.-C.T."/>
            <person name="Winkler M.E."/>
        </authorList>
    </citation>
    <scope>NUCLEOTIDE SEQUENCE</scope>
</reference>
<evidence type="ECO:0000313" key="1">
    <source>
        <dbReference type="EMBL" id="SUZ86880.1"/>
    </source>
</evidence>